<dbReference type="SUPFAM" id="SSF81383">
    <property type="entry name" value="F-box domain"/>
    <property type="match status" value="1"/>
</dbReference>
<dbReference type="VEuPathDB" id="FungiDB:A1Q1_05850"/>
<feature type="domain" description="F-box" evidence="1">
    <location>
        <begin position="2"/>
        <end position="47"/>
    </location>
</feature>
<dbReference type="Pfam" id="PF12937">
    <property type="entry name" value="F-box-like"/>
    <property type="match status" value="1"/>
</dbReference>
<evidence type="ECO:0000313" key="3">
    <source>
        <dbReference type="Proteomes" id="UP000002748"/>
    </source>
</evidence>
<dbReference type="PROSITE" id="PS50181">
    <property type="entry name" value="FBOX"/>
    <property type="match status" value="1"/>
</dbReference>
<dbReference type="InterPro" id="IPR036047">
    <property type="entry name" value="F-box-like_dom_sf"/>
</dbReference>
<dbReference type="EMBL" id="ALBS01000322">
    <property type="protein sequence ID" value="EJT45701.1"/>
    <property type="molecule type" value="Genomic_DNA"/>
</dbReference>
<dbReference type="Gene3D" id="1.20.1280.50">
    <property type="match status" value="1"/>
</dbReference>
<gene>
    <name evidence="2" type="ORF">A1Q1_05850</name>
</gene>
<dbReference type="GeneID" id="25989362"/>
<reference evidence="2 3" key="1">
    <citation type="journal article" date="2012" name="Eukaryot. Cell">
        <title>Draft genome sequence of CBS 2479, the standard type strain of Trichosporon asahii.</title>
        <authorList>
            <person name="Yang R.Y."/>
            <person name="Li H.T."/>
            <person name="Zhu H."/>
            <person name="Zhou G.P."/>
            <person name="Wang M."/>
            <person name="Wang L."/>
        </authorList>
    </citation>
    <scope>NUCLEOTIDE SEQUENCE [LARGE SCALE GENOMIC DNA]</scope>
    <source>
        <strain evidence="3">ATCC 90039 / CBS 2479 / JCM 2466 / KCTC 7840 / NCYC 2677 / UAMH 7654</strain>
    </source>
</reference>
<dbReference type="HOGENOM" id="CLU_652449_0_0_1"/>
<evidence type="ECO:0000259" key="1">
    <source>
        <dbReference type="PROSITE" id="PS50181"/>
    </source>
</evidence>
<dbReference type="AlphaFoldDB" id="J5SHS5"/>
<name>J5SHS5_TRIAS</name>
<protein>
    <recommendedName>
        <fullName evidence="1">F-box domain-containing protein</fullName>
    </recommendedName>
</protein>
<proteinExistence type="predicted"/>
<organism evidence="2 3">
    <name type="scientific">Trichosporon asahii var. asahii (strain ATCC 90039 / CBS 2479 / JCM 2466 / KCTC 7840 / NBRC 103889/ NCYC 2677 / UAMH 7654)</name>
    <name type="common">Yeast</name>
    <dbReference type="NCBI Taxonomy" id="1186058"/>
    <lineage>
        <taxon>Eukaryota</taxon>
        <taxon>Fungi</taxon>
        <taxon>Dikarya</taxon>
        <taxon>Basidiomycota</taxon>
        <taxon>Agaricomycotina</taxon>
        <taxon>Tremellomycetes</taxon>
        <taxon>Trichosporonales</taxon>
        <taxon>Trichosporonaceae</taxon>
        <taxon>Trichosporon</taxon>
    </lineage>
</organism>
<dbReference type="RefSeq" id="XP_014176534.1">
    <property type="nucleotide sequence ID" value="XM_014321059.1"/>
</dbReference>
<sequence length="481" mass="54765">MRSHLTNLPPEVLSAVFSHLRPRALRQCLLVNSAFNTLARPHLFRYIAAFGDEAEPCFFLLHDNAILEAVAVIGDIDEDQPIPKDLSYMRLFAHAHCCNREREPFSSPTGSPFISSCRVLNVHLALPDDEDNISSAHADYFNPGWRLADRPLEGPYLQPLQCHILHHALENARVDKLVLRNVPVIYGNVDPDLLPPSAAETVKEAVLVLNVDSMNEANRSLVEDYLAESFDCFEEEHDGIESVRPCMEPGELERPEIGSLASAVPPNVEDLTLVFWTPRPRTDATPTCCMPVPLCEECKTKDSEDTSDAEKQPSCWQEKFWNDLADTVAPRLLHQLRAVTIVNASAIVPAGAVREQYVRPISTGVAVHATFEKKFRNTLSSRLTGEYGVQSGRVKEYVDRVHFEYMNDWLLSTEWEDVFEWSEVKPWLQSKRPALITDYFKPVNPNSVQWRKDMNPTERISLRHKRSTMKRTKPNKYTWNH</sequence>
<dbReference type="Proteomes" id="UP000002748">
    <property type="component" value="Unassembled WGS sequence"/>
</dbReference>
<accession>J5SHS5</accession>
<evidence type="ECO:0000313" key="2">
    <source>
        <dbReference type="EMBL" id="EJT45701.1"/>
    </source>
</evidence>
<comment type="caution">
    <text evidence="2">The sequence shown here is derived from an EMBL/GenBank/DDBJ whole genome shotgun (WGS) entry which is preliminary data.</text>
</comment>
<dbReference type="InterPro" id="IPR001810">
    <property type="entry name" value="F-box_dom"/>
</dbReference>
<dbReference type="KEGG" id="tasa:A1Q1_05850"/>